<proteinExistence type="predicted"/>
<organism evidence="3 4">
    <name type="scientific">Mycolicibacterium agri</name>
    <name type="common">Mycobacterium agri</name>
    <dbReference type="NCBI Taxonomy" id="36811"/>
    <lineage>
        <taxon>Bacteria</taxon>
        <taxon>Bacillati</taxon>
        <taxon>Actinomycetota</taxon>
        <taxon>Actinomycetes</taxon>
        <taxon>Mycobacteriales</taxon>
        <taxon>Mycobacteriaceae</taxon>
        <taxon>Mycolicibacterium</taxon>
    </lineage>
</organism>
<evidence type="ECO:0000313" key="2">
    <source>
        <dbReference type="EMBL" id="GFG54293.1"/>
    </source>
</evidence>
<keyword evidence="4" id="KW-1185">Reference proteome</keyword>
<dbReference type="EMBL" id="BLKS01000001">
    <property type="protein sequence ID" value="GFG54293.1"/>
    <property type="molecule type" value="Genomic_DNA"/>
</dbReference>
<evidence type="ECO:0000313" key="3">
    <source>
        <dbReference type="EMBL" id="PEG35929.1"/>
    </source>
</evidence>
<reference evidence="2 5" key="2">
    <citation type="journal article" date="2019" name="Emerg. Microbes Infect.">
        <title>Comprehensive subspecies identification of 175 nontuberculous mycobacteria species based on 7547 genomic profiles.</title>
        <authorList>
            <person name="Matsumoto Y."/>
            <person name="Kinjo T."/>
            <person name="Motooka D."/>
            <person name="Nabeya D."/>
            <person name="Jung N."/>
            <person name="Uechi K."/>
            <person name="Horii T."/>
            <person name="Iida T."/>
            <person name="Fujita J."/>
            <person name="Nakamura S."/>
        </authorList>
    </citation>
    <scope>NUCLEOTIDE SEQUENCE [LARGE SCALE GENOMIC DNA]</scope>
    <source>
        <strain evidence="2 5">JCM 6377</strain>
    </source>
</reference>
<dbReference type="Proteomes" id="UP000465302">
    <property type="component" value="Unassembled WGS sequence"/>
</dbReference>
<name>A0A2A7MWL0_MYCAG</name>
<dbReference type="EMBL" id="PDCP01000039">
    <property type="protein sequence ID" value="PEG35929.1"/>
    <property type="molecule type" value="Genomic_DNA"/>
</dbReference>
<reference evidence="2" key="3">
    <citation type="submission" date="2020-02" db="EMBL/GenBank/DDBJ databases">
        <authorList>
            <person name="Matsumoto Y."/>
            <person name="Motooka D."/>
            <person name="Nakamura S."/>
        </authorList>
    </citation>
    <scope>NUCLEOTIDE SEQUENCE</scope>
    <source>
        <strain evidence="2">JCM 6377</strain>
    </source>
</reference>
<reference evidence="3 4" key="1">
    <citation type="submission" date="2017-10" db="EMBL/GenBank/DDBJ databases">
        <title>The new phylogeny of genus Mycobacterium.</title>
        <authorList>
            <person name="Tortoli E."/>
            <person name="Trovato A."/>
            <person name="Cirillo D.M."/>
        </authorList>
    </citation>
    <scope>NUCLEOTIDE SEQUENCE [LARGE SCALE GENOMIC DNA]</scope>
    <source>
        <strain evidence="3 4">CCUG37673</strain>
    </source>
</reference>
<dbReference type="RefSeq" id="WP_097941932.1">
    <property type="nucleotide sequence ID" value="NZ_BLKS01000001.1"/>
</dbReference>
<feature type="chain" id="PRO_5036036217" evidence="1">
    <location>
        <begin position="27"/>
        <end position="225"/>
    </location>
</feature>
<keyword evidence="1" id="KW-0732">Signal</keyword>
<feature type="signal peptide" evidence="1">
    <location>
        <begin position="1"/>
        <end position="26"/>
    </location>
</feature>
<dbReference type="AlphaFoldDB" id="A0A2A7MWL0"/>
<comment type="caution">
    <text evidence="3">The sequence shown here is derived from an EMBL/GenBank/DDBJ whole genome shotgun (WGS) entry which is preliminary data.</text>
</comment>
<gene>
    <name evidence="3" type="ORF">CQY20_20265</name>
    <name evidence="2" type="ORF">MAGR_57340</name>
</gene>
<protein>
    <submittedName>
        <fullName evidence="3">ATPase</fullName>
    </submittedName>
</protein>
<dbReference type="Proteomes" id="UP000220914">
    <property type="component" value="Unassembled WGS sequence"/>
</dbReference>
<evidence type="ECO:0000256" key="1">
    <source>
        <dbReference type="SAM" id="SignalP"/>
    </source>
</evidence>
<dbReference type="OrthoDB" id="4196334at2"/>
<sequence length="225" mass="24281">MRLLLAAVLAAWGLAVAPLAVGPAHADPLDCPPNCDRIPDSAWIDPTAIPLYPTYRWPGLAGIAVTATNPRFRFEEACSSPPVADDPRSFAVAAKAVVFQPEGQWQLQVQVLHWRGEVWRGGQLASSVFDRAVAALRSCQMTSPLTSPSFTTDTPNQIAAVISGVLPGQQVLHEYLLINPYNSTIVELAMWSASPPRVAWPIVPDAQILDAMNAPLCTAYIDSCR</sequence>
<evidence type="ECO:0000313" key="4">
    <source>
        <dbReference type="Proteomes" id="UP000220914"/>
    </source>
</evidence>
<accession>A0A2A7MWL0</accession>
<evidence type="ECO:0000313" key="5">
    <source>
        <dbReference type="Proteomes" id="UP000465302"/>
    </source>
</evidence>